<dbReference type="InterPro" id="IPR011009">
    <property type="entry name" value="Kinase-like_dom_sf"/>
</dbReference>
<keyword evidence="2" id="KW-0418">Kinase</keyword>
<feature type="domain" description="Aminoglycoside phosphotransferase" evidence="1">
    <location>
        <begin position="221"/>
        <end position="343"/>
    </location>
</feature>
<dbReference type="STRING" id="1907.SGLAU_01005"/>
<name>A0A089X596_STRGA</name>
<protein>
    <submittedName>
        <fullName evidence="2">Putative kinase (1-epi-valienol-7-phosphate-1-kinase) GacU</fullName>
    </submittedName>
</protein>
<dbReference type="InterPro" id="IPR002575">
    <property type="entry name" value="Aminoglycoside_PTrfase"/>
</dbReference>
<dbReference type="eggNOG" id="COG3281">
    <property type="taxonomic scope" value="Bacteria"/>
</dbReference>
<evidence type="ECO:0000313" key="2">
    <source>
        <dbReference type="EMBL" id="AIR96229.1"/>
    </source>
</evidence>
<organism evidence="2 3">
    <name type="scientific">Streptomyces glaucescens</name>
    <dbReference type="NCBI Taxonomy" id="1907"/>
    <lineage>
        <taxon>Bacteria</taxon>
        <taxon>Bacillati</taxon>
        <taxon>Actinomycetota</taxon>
        <taxon>Actinomycetes</taxon>
        <taxon>Kitasatosporales</taxon>
        <taxon>Streptomycetaceae</taxon>
        <taxon>Streptomyces</taxon>
    </lineage>
</organism>
<dbReference type="SUPFAM" id="SSF56112">
    <property type="entry name" value="Protein kinase-like (PK-like)"/>
    <property type="match status" value="1"/>
</dbReference>
<keyword evidence="3" id="KW-1185">Reference proteome</keyword>
<reference evidence="3" key="1">
    <citation type="journal article" date="2015" name="J. Biotechnol.">
        <title>Complete genome sequence of the actinobacterium Streptomyces glaucescens GLA.O (DSM 40922) consisting of a linear chromosome and one linear plasmid.</title>
        <authorList>
            <person name="Ortseifen V."/>
            <person name="Winkler A."/>
            <person name="Albersmeier A."/>
            <person name="Wendler S."/>
            <person name="Puhler A."/>
            <person name="Kalinowski J."/>
            <person name="Ruckert C."/>
        </authorList>
    </citation>
    <scope>NUCLEOTIDE SEQUENCE [LARGE SCALE GENOMIC DNA]</scope>
    <source>
        <strain evidence="3">DSM 40922 / GLA O</strain>
    </source>
</reference>
<dbReference type="KEGG" id="sgu:SGLAU_01005"/>
<sequence>MIRNDDLGHLLRAAPWMPEDGRRAERFECVDHASLGSDVLLLVVTAVGGPASGRRWFVPVRPGPGGDGLQEAHGSAEFESAALDGVCAERRLPTARGGWVRFRGARLTARSVRLLPFERGWSSNVLSLVENDGTAYVHKTYRRLDETVREPELLRLMNGTGRTPDWAGDYTYVDPADGSHHPLGVFYRYTPGDGIDLPLRLSMRSLWPKVTGGPAPGDLEDAVRTHLRPLAGNLRDAGRFLAGFHRDLAARLGAGPVPPYPAREVLARATARTAALAPAGIGLPTAARTAAFAALRREAATLRGAFDAAPAGFPSGPCHGDLHLSHLLCRPREDGGWSMSVIDMSTPALGPDEAEWAAQSPVQDLVAVQRALEYFTADEAAFESARRLGVDSTETMRGALDGADGWPPGPRAVLRQVFHAADVWRAHVLRLLLGGTADDPLRRLLYLSRLLHELAYNVDHARPYHAAIDLRHALALASRAPAPTIPART</sequence>
<dbReference type="Proteomes" id="UP000029482">
    <property type="component" value="Chromosome"/>
</dbReference>
<dbReference type="AlphaFoldDB" id="A0A089X596"/>
<evidence type="ECO:0000313" key="3">
    <source>
        <dbReference type="Proteomes" id="UP000029482"/>
    </source>
</evidence>
<evidence type="ECO:0000259" key="1">
    <source>
        <dbReference type="Pfam" id="PF01636"/>
    </source>
</evidence>
<keyword evidence="2" id="KW-0808">Transferase</keyword>
<dbReference type="Pfam" id="PF01636">
    <property type="entry name" value="APH"/>
    <property type="match status" value="1"/>
</dbReference>
<gene>
    <name evidence="2" type="primary">gacU</name>
    <name evidence="2" type="ORF">SGLAU_01005</name>
</gene>
<dbReference type="Gene3D" id="3.90.1200.10">
    <property type="match status" value="1"/>
</dbReference>
<proteinExistence type="predicted"/>
<accession>A0A089X596</accession>
<dbReference type="HOGENOM" id="CLU_557691_0_0_11"/>
<dbReference type="RefSeq" id="WP_052413550.1">
    <property type="nucleotide sequence ID" value="NZ_CP009438.1"/>
</dbReference>
<dbReference type="GO" id="GO:0016301">
    <property type="term" value="F:kinase activity"/>
    <property type="evidence" value="ECO:0007669"/>
    <property type="project" value="UniProtKB-KW"/>
</dbReference>
<dbReference type="EMBL" id="CP009438">
    <property type="protein sequence ID" value="AIR96229.1"/>
    <property type="molecule type" value="Genomic_DNA"/>
</dbReference>